<dbReference type="EMBL" id="KQ459606">
    <property type="protein sequence ID" value="KPI91652.1"/>
    <property type="molecule type" value="Genomic_DNA"/>
</dbReference>
<gene>
    <name evidence="1" type="ORF">RR46_15156</name>
</gene>
<protein>
    <submittedName>
        <fullName evidence="1">Uncharacterized protein</fullName>
    </submittedName>
</protein>
<evidence type="ECO:0000313" key="2">
    <source>
        <dbReference type="Proteomes" id="UP000053268"/>
    </source>
</evidence>
<reference evidence="1 2" key="1">
    <citation type="journal article" date="2015" name="Nat. Commun.">
        <title>Outbred genome sequencing and CRISPR/Cas9 gene editing in butterflies.</title>
        <authorList>
            <person name="Li X."/>
            <person name="Fan D."/>
            <person name="Zhang W."/>
            <person name="Liu G."/>
            <person name="Zhang L."/>
            <person name="Zhao L."/>
            <person name="Fang X."/>
            <person name="Chen L."/>
            <person name="Dong Y."/>
            <person name="Chen Y."/>
            <person name="Ding Y."/>
            <person name="Zhao R."/>
            <person name="Feng M."/>
            <person name="Zhu Y."/>
            <person name="Feng Y."/>
            <person name="Jiang X."/>
            <person name="Zhu D."/>
            <person name="Xiang H."/>
            <person name="Feng X."/>
            <person name="Li S."/>
            <person name="Wang J."/>
            <person name="Zhang G."/>
            <person name="Kronforst M.R."/>
            <person name="Wang W."/>
        </authorList>
    </citation>
    <scope>NUCLEOTIDE SEQUENCE [LARGE SCALE GENOMIC DNA]</scope>
    <source>
        <strain evidence="1">Ya'a_city_454_Px</strain>
        <tissue evidence="1">Whole body</tissue>
    </source>
</reference>
<sequence>MVGRLPLVNDHLVRCKTMLPLVWCTLERRQPNLLCAERSRKSPSYILCVVFHCGITTNNECSWNICVRCYGDSRRLQLPRRLGWGADNTTLVHAGRRQEEEGGTRPQFVPI</sequence>
<dbReference type="Proteomes" id="UP000053268">
    <property type="component" value="Unassembled WGS sequence"/>
</dbReference>
<keyword evidence="2" id="KW-1185">Reference proteome</keyword>
<evidence type="ECO:0000313" key="1">
    <source>
        <dbReference type="EMBL" id="KPI91652.1"/>
    </source>
</evidence>
<organism evidence="1 2">
    <name type="scientific">Papilio xuthus</name>
    <name type="common">Asian swallowtail butterfly</name>
    <dbReference type="NCBI Taxonomy" id="66420"/>
    <lineage>
        <taxon>Eukaryota</taxon>
        <taxon>Metazoa</taxon>
        <taxon>Ecdysozoa</taxon>
        <taxon>Arthropoda</taxon>
        <taxon>Hexapoda</taxon>
        <taxon>Insecta</taxon>
        <taxon>Pterygota</taxon>
        <taxon>Neoptera</taxon>
        <taxon>Endopterygota</taxon>
        <taxon>Lepidoptera</taxon>
        <taxon>Glossata</taxon>
        <taxon>Ditrysia</taxon>
        <taxon>Papilionoidea</taxon>
        <taxon>Papilionidae</taxon>
        <taxon>Papilioninae</taxon>
        <taxon>Papilio</taxon>
    </lineage>
</organism>
<dbReference type="AlphaFoldDB" id="A0A194PEF6"/>
<name>A0A194PEF6_PAPXU</name>
<accession>A0A194PEF6</accession>
<proteinExistence type="predicted"/>